<dbReference type="Gene3D" id="3.40.720.10">
    <property type="entry name" value="Alkaline Phosphatase, subunit A"/>
    <property type="match status" value="2"/>
</dbReference>
<reference evidence="2 3" key="1">
    <citation type="submission" date="2020-04" db="EMBL/GenBank/DDBJ databases">
        <authorList>
            <person name="De Canck E."/>
        </authorList>
    </citation>
    <scope>NUCLEOTIDE SEQUENCE [LARGE SCALE GENOMIC DNA]</scope>
    <source>
        <strain evidence="2 3">LMG 29739</strain>
    </source>
</reference>
<dbReference type="Pfam" id="PF04185">
    <property type="entry name" value="Phosphoesterase"/>
    <property type="match status" value="1"/>
</dbReference>
<organism evidence="2 3">
    <name type="scientific">Paraburkholderia solisilvae</name>
    <dbReference type="NCBI Taxonomy" id="624376"/>
    <lineage>
        <taxon>Bacteria</taxon>
        <taxon>Pseudomonadati</taxon>
        <taxon>Pseudomonadota</taxon>
        <taxon>Betaproteobacteria</taxon>
        <taxon>Burkholderiales</taxon>
        <taxon>Burkholderiaceae</taxon>
        <taxon>Paraburkholderia</taxon>
    </lineage>
</organism>
<accession>A0A6J5E1M1</accession>
<sequence>MANILPNIKHVVVVMLENRSFDTILGWLYPDGTAPGVMLPAGSSPHFDGVHADMSNPSKSGERIHVTREVSSFTMPSPAPQDRFANVNVQLGLTDGGSAPSMQGFVLNYQAVSDADPSQVMQCHSPAQLPVLSTLARAYAVCDAWFSSVPTDTLPNRAFALAGTSNARVNDGMFDPFQWTMPTIFNVLSSIDASWNVYIDSQRLPSVTRTTLPRLWDPLLSHHFKRLPEFSADCANGTLPQYSFIEPNFFSGATDQHPPHDMRAGEKLLYDVWTAVSTSPAWNETLMIVLYDEHGGCFDHVPPPSGALAPDARSAQGDPDTGFTFDRFGIRVPAVVISPYIAAGTVFRSPTDTPYDHTSILSTLRDWLDIPAHKMLPSARIAQAPTLEHVLTLKTPRDDLPQIAAPATNFAPPPPDHPLHDLQKLFVSALEHRFGLNRAAAAPAPSSPDAASASPPMTTLQHALDFFTKHLPHLEP</sequence>
<gene>
    <name evidence="2" type="primary">plcC_1</name>
    <name evidence="2" type="ORF">LMG29739_03364</name>
</gene>
<dbReference type="PANTHER" id="PTHR31956:SF1">
    <property type="entry name" value="NON-SPECIFIC PHOSPHOLIPASE C1"/>
    <property type="match status" value="1"/>
</dbReference>
<dbReference type="AlphaFoldDB" id="A0A6J5E1M1"/>
<dbReference type="RefSeq" id="WP_175112059.1">
    <property type="nucleotide sequence ID" value="NZ_CADIKF010000025.1"/>
</dbReference>
<evidence type="ECO:0000256" key="1">
    <source>
        <dbReference type="ARBA" id="ARBA00022801"/>
    </source>
</evidence>
<dbReference type="GO" id="GO:0009395">
    <property type="term" value="P:phospholipid catabolic process"/>
    <property type="evidence" value="ECO:0007669"/>
    <property type="project" value="TreeGrafter"/>
</dbReference>
<dbReference type="EMBL" id="CADIKF010000025">
    <property type="protein sequence ID" value="CAB3760360.1"/>
    <property type="molecule type" value="Genomic_DNA"/>
</dbReference>
<dbReference type="PANTHER" id="PTHR31956">
    <property type="entry name" value="NON-SPECIFIC PHOSPHOLIPASE C4-RELATED"/>
    <property type="match status" value="1"/>
</dbReference>
<evidence type="ECO:0000313" key="2">
    <source>
        <dbReference type="EMBL" id="CAB3760360.1"/>
    </source>
</evidence>
<evidence type="ECO:0000313" key="3">
    <source>
        <dbReference type="Proteomes" id="UP000494329"/>
    </source>
</evidence>
<dbReference type="InterPro" id="IPR017850">
    <property type="entry name" value="Alkaline_phosphatase_core_sf"/>
</dbReference>
<dbReference type="InterPro" id="IPR007312">
    <property type="entry name" value="Phosphoesterase"/>
</dbReference>
<dbReference type="GO" id="GO:0034480">
    <property type="term" value="F:phosphatidylcholine phospholipase C activity"/>
    <property type="evidence" value="ECO:0007669"/>
    <property type="project" value="UniProtKB-EC"/>
</dbReference>
<proteinExistence type="predicted"/>
<name>A0A6J5E1M1_9BURK</name>
<protein>
    <submittedName>
        <fullName evidence="2">Phospholipase C 3</fullName>
        <ecNumber evidence="2">3.1.4.3</ecNumber>
    </submittedName>
</protein>
<keyword evidence="1 2" id="KW-0378">Hydrolase</keyword>
<dbReference type="EC" id="3.1.4.3" evidence="2"/>
<keyword evidence="3" id="KW-1185">Reference proteome</keyword>
<dbReference type="Proteomes" id="UP000494329">
    <property type="component" value="Unassembled WGS sequence"/>
</dbReference>